<dbReference type="InterPro" id="IPR051275">
    <property type="entry name" value="Cell_adhesion_signaling"/>
</dbReference>
<dbReference type="Proteomes" id="UP001162164">
    <property type="component" value="Unassembled WGS sequence"/>
</dbReference>
<sequence>MGSNDWHVAVPEPETDFYIFVPLPTNGAHRHARKTENVLRPTTHYTAIEEGAGIGTGTSKLHITVSRGDLLSKFSCRVESEALDEPTIKSVSVDVNVRPVGIKLSGVSRYVVQGMNVQLNCDAFRAKPPSTIRWTNGSSLTDENLGKNNVDNRVSIITDVLAEKDGTYTTKSSLTFKASHWENGRTIYCFGENEVIRKNGEPEKRDSIILDVRHPPVITVSPLNITVNESANRNVLLKCNYFANPQELKSVVWLKDGRTLAVNDTSKYVGGTLVNPPPHNQPHTPDVEVIMKPSKPVRSIEKTTVNLECNLTTGNPATLSKVRWFLDGELMKEFPQCNYSSYNENGVGEGNGGPFCGLDPSILSLERVDETFAGNYTCQGQNVAGWGPESEPKELIVYYPPSPAKLRYFPSKVVKGGSVTLECSVDNPGRPDNVTYIWMRGSHRLSEDKPSFTISPVGLGTRANFTCVATNEGGASVSAAVYINVNAPPAFIQKLSPYQGVLYNSEYINLTCIVECYPVCSIGWSKDGARINPDTDPRYKIETTILPPDHHKYDFDSVNSTLIWSGKQLNKSGTHSIYKCESMSNSIGPGVSSSIEIAVDYPPEDVVVSPKTVNVIEKKAPVSVKCHGNGHPALSYQWKNPKHEVVSRNDELLILEVNRSHTGFYHCEASNKHGTKTASVLINVQYPPECTISIVKKDSRSAILCSVRANSQDVKFVWTTREANESIPLTSETRQEGLRSYFFLDSSIDTSGLYVCNTSNSVGEGIPCEIKVTEDTKRKSTANKSLGSNGSN</sequence>
<keyword evidence="3" id="KW-1015">Disulfide bond</keyword>
<feature type="domain" description="Ig-like" evidence="6">
    <location>
        <begin position="285"/>
        <end position="396"/>
    </location>
</feature>
<evidence type="ECO:0000256" key="2">
    <source>
        <dbReference type="ARBA" id="ARBA00023136"/>
    </source>
</evidence>
<dbReference type="SMART" id="SM00409">
    <property type="entry name" value="IG"/>
    <property type="match status" value="4"/>
</dbReference>
<feature type="domain" description="Ig-like" evidence="6">
    <location>
        <begin position="603"/>
        <end position="683"/>
    </location>
</feature>
<dbReference type="SUPFAM" id="SSF48726">
    <property type="entry name" value="Immunoglobulin"/>
    <property type="match status" value="6"/>
</dbReference>
<name>A0ABQ9JUX3_9CUCU</name>
<comment type="subcellular location">
    <subcellularLocation>
        <location evidence="1">Membrane</location>
        <topology evidence="1">Single-pass type I membrane protein</topology>
    </subcellularLocation>
</comment>
<evidence type="ECO:0000313" key="7">
    <source>
        <dbReference type="EMBL" id="KAJ8981512.1"/>
    </source>
</evidence>
<dbReference type="Pfam" id="PF08205">
    <property type="entry name" value="C2-set_2"/>
    <property type="match status" value="1"/>
</dbReference>
<feature type="domain" description="Ig-like" evidence="6">
    <location>
        <begin position="86"/>
        <end position="209"/>
    </location>
</feature>
<keyword evidence="5" id="KW-0393">Immunoglobulin domain</keyword>
<dbReference type="PROSITE" id="PS50835">
    <property type="entry name" value="IG_LIKE"/>
    <property type="match status" value="6"/>
</dbReference>
<dbReference type="Gene3D" id="2.60.40.10">
    <property type="entry name" value="Immunoglobulins"/>
    <property type="match status" value="8"/>
</dbReference>
<feature type="domain" description="Ig-like" evidence="6">
    <location>
        <begin position="401"/>
        <end position="478"/>
    </location>
</feature>
<keyword evidence="8" id="KW-1185">Reference proteome</keyword>
<feature type="domain" description="Ig-like" evidence="6">
    <location>
        <begin position="688"/>
        <end position="773"/>
    </location>
</feature>
<evidence type="ECO:0000259" key="6">
    <source>
        <dbReference type="PROSITE" id="PS50835"/>
    </source>
</evidence>
<reference evidence="7" key="1">
    <citation type="journal article" date="2023" name="Insect Mol. Biol.">
        <title>Genome sequencing provides insights into the evolution of gene families encoding plant cell wall-degrading enzymes in longhorned beetles.</title>
        <authorList>
            <person name="Shin N.R."/>
            <person name="Okamura Y."/>
            <person name="Kirsch R."/>
            <person name="Pauchet Y."/>
        </authorList>
    </citation>
    <scope>NUCLEOTIDE SEQUENCE</scope>
    <source>
        <strain evidence="7">MMC_N1</strain>
    </source>
</reference>
<evidence type="ECO:0000256" key="4">
    <source>
        <dbReference type="ARBA" id="ARBA00023180"/>
    </source>
</evidence>
<dbReference type="PANTHER" id="PTHR11640">
    <property type="entry name" value="NEPHRIN"/>
    <property type="match status" value="1"/>
</dbReference>
<feature type="domain" description="Ig-like" evidence="6">
    <location>
        <begin position="489"/>
        <end position="596"/>
    </location>
</feature>
<dbReference type="InterPro" id="IPR003598">
    <property type="entry name" value="Ig_sub2"/>
</dbReference>
<dbReference type="InterPro" id="IPR013783">
    <property type="entry name" value="Ig-like_fold"/>
</dbReference>
<evidence type="ECO:0000256" key="5">
    <source>
        <dbReference type="ARBA" id="ARBA00023319"/>
    </source>
</evidence>
<dbReference type="InterPro" id="IPR007110">
    <property type="entry name" value="Ig-like_dom"/>
</dbReference>
<gene>
    <name evidence="7" type="ORF">NQ317_011748</name>
</gene>
<keyword evidence="4" id="KW-0325">Glycoprotein</keyword>
<dbReference type="InterPro" id="IPR036179">
    <property type="entry name" value="Ig-like_dom_sf"/>
</dbReference>
<accession>A0ABQ9JUX3</accession>
<dbReference type="EMBL" id="JAPWTJ010000179">
    <property type="protein sequence ID" value="KAJ8981512.1"/>
    <property type="molecule type" value="Genomic_DNA"/>
</dbReference>
<evidence type="ECO:0000256" key="1">
    <source>
        <dbReference type="ARBA" id="ARBA00004479"/>
    </source>
</evidence>
<dbReference type="SMART" id="SM00408">
    <property type="entry name" value="IGc2"/>
    <property type="match status" value="5"/>
</dbReference>
<dbReference type="PANTHER" id="PTHR11640:SF31">
    <property type="entry name" value="IRREGULAR CHIASM C-ROUGHEST PROTEIN-RELATED"/>
    <property type="match status" value="1"/>
</dbReference>
<protein>
    <recommendedName>
        <fullName evidence="6">Ig-like domain-containing protein</fullName>
    </recommendedName>
</protein>
<dbReference type="InterPro" id="IPR013162">
    <property type="entry name" value="CD80_C2-set"/>
</dbReference>
<comment type="caution">
    <text evidence="7">The sequence shown here is derived from an EMBL/GenBank/DDBJ whole genome shotgun (WGS) entry which is preliminary data.</text>
</comment>
<proteinExistence type="predicted"/>
<organism evidence="7 8">
    <name type="scientific">Molorchus minor</name>
    <dbReference type="NCBI Taxonomy" id="1323400"/>
    <lineage>
        <taxon>Eukaryota</taxon>
        <taxon>Metazoa</taxon>
        <taxon>Ecdysozoa</taxon>
        <taxon>Arthropoda</taxon>
        <taxon>Hexapoda</taxon>
        <taxon>Insecta</taxon>
        <taxon>Pterygota</taxon>
        <taxon>Neoptera</taxon>
        <taxon>Endopterygota</taxon>
        <taxon>Coleoptera</taxon>
        <taxon>Polyphaga</taxon>
        <taxon>Cucujiformia</taxon>
        <taxon>Chrysomeloidea</taxon>
        <taxon>Cerambycidae</taxon>
        <taxon>Lamiinae</taxon>
        <taxon>Monochamini</taxon>
        <taxon>Molorchus</taxon>
    </lineage>
</organism>
<keyword evidence="2" id="KW-0472">Membrane</keyword>
<evidence type="ECO:0000256" key="3">
    <source>
        <dbReference type="ARBA" id="ARBA00023157"/>
    </source>
</evidence>
<dbReference type="Pfam" id="PF13895">
    <property type="entry name" value="Ig_2"/>
    <property type="match status" value="2"/>
</dbReference>
<evidence type="ECO:0000313" key="8">
    <source>
        <dbReference type="Proteomes" id="UP001162164"/>
    </source>
</evidence>
<dbReference type="InterPro" id="IPR003599">
    <property type="entry name" value="Ig_sub"/>
</dbReference>